<keyword evidence="9" id="KW-1185">Reference proteome</keyword>
<keyword evidence="3 7" id="KW-0472">Membrane</keyword>
<evidence type="ECO:0000256" key="7">
    <source>
        <dbReference type="SAM" id="Phobius"/>
    </source>
</evidence>
<evidence type="ECO:0000256" key="3">
    <source>
        <dbReference type="ARBA" id="ARBA00023136"/>
    </source>
</evidence>
<evidence type="ECO:0000256" key="5">
    <source>
        <dbReference type="ARBA" id="ARBA00023237"/>
    </source>
</evidence>
<evidence type="ECO:0000256" key="6">
    <source>
        <dbReference type="ARBA" id="ARBA00023288"/>
    </source>
</evidence>
<evidence type="ECO:0000256" key="1">
    <source>
        <dbReference type="ARBA" id="ARBA00004459"/>
    </source>
</evidence>
<accession>A0A2U3B5B8</accession>
<dbReference type="GO" id="GO:0009279">
    <property type="term" value="C:cell outer membrane"/>
    <property type="evidence" value="ECO:0007669"/>
    <property type="project" value="UniProtKB-SubCell"/>
</dbReference>
<dbReference type="Pfam" id="PF13627">
    <property type="entry name" value="LptM_cons"/>
    <property type="match status" value="1"/>
</dbReference>
<proteinExistence type="predicted"/>
<keyword evidence="7" id="KW-0812">Transmembrane</keyword>
<evidence type="ECO:0000256" key="4">
    <source>
        <dbReference type="ARBA" id="ARBA00023139"/>
    </source>
</evidence>
<feature type="transmembrane region" description="Helical" evidence="7">
    <location>
        <begin position="41"/>
        <end position="63"/>
    </location>
</feature>
<dbReference type="AlphaFoldDB" id="A0A2U3B5B8"/>
<keyword evidence="6" id="KW-0449">Lipoprotein</keyword>
<protein>
    <submittedName>
        <fullName evidence="8">Lipopeptide</fullName>
    </submittedName>
</protein>
<comment type="caution">
    <text evidence="8">The sequence shown here is derived from an EMBL/GenBank/DDBJ whole genome shotgun (WGS) entry which is preliminary data.</text>
</comment>
<dbReference type="NCBIfam" id="NF047847">
    <property type="entry name" value="SS_mature_LptM"/>
    <property type="match status" value="1"/>
</dbReference>
<reference evidence="8 9" key="1">
    <citation type="submission" date="2018-05" db="EMBL/GenBank/DDBJ databases">
        <title>Vibrio limimaris sp. nov., isolated from marine sediment.</title>
        <authorList>
            <person name="Li C.-M."/>
        </authorList>
    </citation>
    <scope>NUCLEOTIDE SEQUENCE [LARGE SCALE GENOMIC DNA]</scope>
    <source>
        <strain evidence="8 9">E4404</strain>
    </source>
</reference>
<keyword evidence="4" id="KW-0564">Palmitate</keyword>
<dbReference type="Proteomes" id="UP000245362">
    <property type="component" value="Unassembled WGS sequence"/>
</dbReference>
<organism evidence="8 9">
    <name type="scientific">Vibrio albus</name>
    <dbReference type="NCBI Taxonomy" id="2200953"/>
    <lineage>
        <taxon>Bacteria</taxon>
        <taxon>Pseudomonadati</taxon>
        <taxon>Pseudomonadota</taxon>
        <taxon>Gammaproteobacteria</taxon>
        <taxon>Vibrionales</taxon>
        <taxon>Vibrionaceae</taxon>
        <taxon>Vibrio</taxon>
    </lineage>
</organism>
<name>A0A2U3B5B8_9VIBR</name>
<evidence type="ECO:0000256" key="2">
    <source>
        <dbReference type="ARBA" id="ARBA00022729"/>
    </source>
</evidence>
<keyword evidence="5" id="KW-0998">Cell outer membrane</keyword>
<gene>
    <name evidence="8" type="ORF">DI392_18585</name>
</gene>
<dbReference type="InterPro" id="IPR032831">
    <property type="entry name" value="LptM_cons"/>
</dbReference>
<dbReference type="EMBL" id="QFWT01000014">
    <property type="protein sequence ID" value="PWI31905.1"/>
    <property type="molecule type" value="Genomic_DNA"/>
</dbReference>
<feature type="transmembrane region" description="Helical" evidence="7">
    <location>
        <begin position="6"/>
        <end position="29"/>
    </location>
</feature>
<sequence>MVKFSVIHPLCPIAFLIGSAIIGGIGLLITTCTNKTMKKTLAALCLLSVLGLTGCGQTGPLYMPDDNAQSEQTESQ</sequence>
<comment type="subcellular location">
    <subcellularLocation>
        <location evidence="1">Cell outer membrane</location>
        <topology evidence="1">Lipid-anchor</topology>
    </subcellularLocation>
</comment>
<evidence type="ECO:0000313" key="8">
    <source>
        <dbReference type="EMBL" id="PWI31905.1"/>
    </source>
</evidence>
<evidence type="ECO:0000313" key="9">
    <source>
        <dbReference type="Proteomes" id="UP000245362"/>
    </source>
</evidence>
<keyword evidence="7" id="KW-1133">Transmembrane helix</keyword>
<keyword evidence="2" id="KW-0732">Signal</keyword>